<keyword evidence="2" id="KW-0732">Signal</keyword>
<dbReference type="AlphaFoldDB" id="A0A3G8ZS65"/>
<accession>A0A3G8ZS65</accession>
<protein>
    <submittedName>
        <fullName evidence="4">DUF2020 domain-containing protein</fullName>
    </submittedName>
</protein>
<organism evidence="4 5">
    <name type="scientific">Nakamurella antarctica</name>
    <dbReference type="NCBI Taxonomy" id="1902245"/>
    <lineage>
        <taxon>Bacteria</taxon>
        <taxon>Bacillati</taxon>
        <taxon>Actinomycetota</taxon>
        <taxon>Actinomycetes</taxon>
        <taxon>Nakamurellales</taxon>
        <taxon>Nakamurellaceae</taxon>
        <taxon>Nakamurella</taxon>
    </lineage>
</organism>
<evidence type="ECO:0000256" key="2">
    <source>
        <dbReference type="SAM" id="SignalP"/>
    </source>
</evidence>
<dbReference type="EMBL" id="CP034170">
    <property type="protein sequence ID" value="AZI56916.1"/>
    <property type="molecule type" value="Genomic_DNA"/>
</dbReference>
<evidence type="ECO:0000313" key="4">
    <source>
        <dbReference type="EMBL" id="AZI56916.1"/>
    </source>
</evidence>
<feature type="domain" description="DUF2020" evidence="3">
    <location>
        <begin position="118"/>
        <end position="260"/>
    </location>
</feature>
<proteinExistence type="predicted"/>
<feature type="signal peptide" evidence="2">
    <location>
        <begin position="1"/>
        <end position="25"/>
    </location>
</feature>
<dbReference type="Proteomes" id="UP000268084">
    <property type="component" value="Chromosome"/>
</dbReference>
<dbReference type="PROSITE" id="PS51257">
    <property type="entry name" value="PROKAR_LIPOPROTEIN"/>
    <property type="match status" value="1"/>
</dbReference>
<feature type="chain" id="PRO_5039301702" evidence="2">
    <location>
        <begin position="26"/>
        <end position="261"/>
    </location>
</feature>
<dbReference type="OrthoDB" id="4774058at2"/>
<dbReference type="SUPFAM" id="SSF55724">
    <property type="entry name" value="Mog1p/PsbP-like"/>
    <property type="match status" value="1"/>
</dbReference>
<feature type="compositionally biased region" description="Low complexity" evidence="1">
    <location>
        <begin position="21"/>
        <end position="114"/>
    </location>
</feature>
<dbReference type="InterPro" id="IPR016123">
    <property type="entry name" value="Mog1/PsbP_a/b/a-sand"/>
</dbReference>
<sequence>MKKLMTAVVITAAMLVAGCSGSSGALVSTSSVSTLTAEGSTASTAESSAAEPSAAEPSAAESSTAEPSAAEPSAAEPSAAESSAAESSTAESSAAEPSAAEPSTAPTTPAAPASYTPPPDAQTIVGDCPYLTDEQVESATGQRKGADMVRPMSPQPTCEFVRSDGTYLATVRVLQFATDAEAVAAVDYYVPRETSQPATQPEGWAGGLKSTPDGNVVSSNPLALAVYGVSKGGAAVIATTNEPRTFKARELVKDAISTLGF</sequence>
<evidence type="ECO:0000256" key="1">
    <source>
        <dbReference type="SAM" id="MobiDB-lite"/>
    </source>
</evidence>
<reference evidence="4 5" key="1">
    <citation type="submission" date="2018-11" db="EMBL/GenBank/DDBJ databases">
        <authorList>
            <person name="Da X."/>
        </authorList>
    </citation>
    <scope>NUCLEOTIDE SEQUENCE [LARGE SCALE GENOMIC DNA]</scope>
    <source>
        <strain evidence="4 5">S14-144</strain>
    </source>
</reference>
<feature type="region of interest" description="Disordered" evidence="1">
    <location>
        <begin position="21"/>
        <end position="126"/>
    </location>
</feature>
<dbReference type="Pfam" id="PF09449">
    <property type="entry name" value="DUF2020"/>
    <property type="match status" value="1"/>
</dbReference>
<dbReference type="KEGG" id="nak:EH165_00755"/>
<evidence type="ECO:0000313" key="5">
    <source>
        <dbReference type="Proteomes" id="UP000268084"/>
    </source>
</evidence>
<keyword evidence="5" id="KW-1185">Reference proteome</keyword>
<name>A0A3G8ZS65_9ACTN</name>
<evidence type="ECO:0000259" key="3">
    <source>
        <dbReference type="Pfam" id="PF09449"/>
    </source>
</evidence>
<dbReference type="Gene3D" id="3.40.1000.10">
    <property type="entry name" value="Mog1/PsbP, alpha/beta/alpha sandwich"/>
    <property type="match status" value="1"/>
</dbReference>
<dbReference type="InterPro" id="IPR018567">
    <property type="entry name" value="DUF2020"/>
</dbReference>
<gene>
    <name evidence="4" type="ORF">EH165_00755</name>
</gene>
<reference evidence="4 5" key="2">
    <citation type="submission" date="2018-12" db="EMBL/GenBank/DDBJ databases">
        <title>Nakamurella antarcticus sp. nov., isolated from Antarctica South Shetland Islands soil.</title>
        <authorList>
            <person name="Peng F."/>
        </authorList>
    </citation>
    <scope>NUCLEOTIDE SEQUENCE [LARGE SCALE GENOMIC DNA]</scope>
    <source>
        <strain evidence="4 5">S14-144</strain>
    </source>
</reference>